<comment type="caution">
    <text evidence="2">The sequence shown here is derived from an EMBL/GenBank/DDBJ whole genome shotgun (WGS) entry which is preliminary data.</text>
</comment>
<evidence type="ECO:0000313" key="2">
    <source>
        <dbReference type="EMBL" id="CAF0990039.1"/>
    </source>
</evidence>
<name>A0A814G1Q2_9BILA</name>
<reference evidence="2" key="1">
    <citation type="submission" date="2021-02" db="EMBL/GenBank/DDBJ databases">
        <authorList>
            <person name="Nowell W R."/>
        </authorList>
    </citation>
    <scope>NUCLEOTIDE SEQUENCE</scope>
</reference>
<evidence type="ECO:0000313" key="3">
    <source>
        <dbReference type="EMBL" id="CAF1453445.1"/>
    </source>
</evidence>
<dbReference type="PROSITE" id="PS50878">
    <property type="entry name" value="RT_POL"/>
    <property type="match status" value="1"/>
</dbReference>
<protein>
    <recommendedName>
        <fullName evidence="1">Reverse transcriptase domain-containing protein</fullName>
    </recommendedName>
</protein>
<gene>
    <name evidence="3" type="ORF">JXQ802_LOCUS37740</name>
    <name evidence="2" type="ORF">PYM288_LOCUS14066</name>
</gene>
<sequence length="224" mass="26239">MVSFDIDNLYTNIPVQEAIEVTLNMLYNKKDTSLQIPFKRSEFKKLLEMAVHKVPFRFLNTTSIQEDGVAMGSPLAPILADIFLSKLELKINKFPTNKPLIWKRYVDDVFCIFTNSQNIPDFLKRINKWHPNIHFTEEPEQNNQIPFLDVLIIRDNTTNTYTTTLYPDDALTYNYQLQQQRLRVKGRMSQIHPRQCEQVRTVLQICKDQQISSIVSSVEQQTLE</sequence>
<dbReference type="CDD" id="cd00304">
    <property type="entry name" value="RT_like"/>
    <property type="match status" value="1"/>
</dbReference>
<evidence type="ECO:0000259" key="1">
    <source>
        <dbReference type="PROSITE" id="PS50878"/>
    </source>
</evidence>
<evidence type="ECO:0000313" key="4">
    <source>
        <dbReference type="Proteomes" id="UP000663854"/>
    </source>
</evidence>
<dbReference type="EMBL" id="CAJNOH010000298">
    <property type="protein sequence ID" value="CAF0990039.1"/>
    <property type="molecule type" value="Genomic_DNA"/>
</dbReference>
<dbReference type="Proteomes" id="UP000663870">
    <property type="component" value="Unassembled WGS sequence"/>
</dbReference>
<dbReference type="Proteomes" id="UP000663854">
    <property type="component" value="Unassembled WGS sequence"/>
</dbReference>
<dbReference type="EMBL" id="CAJNOL010002039">
    <property type="protein sequence ID" value="CAF1453445.1"/>
    <property type="molecule type" value="Genomic_DNA"/>
</dbReference>
<keyword evidence="5" id="KW-1185">Reference proteome</keyword>
<dbReference type="Pfam" id="PF00078">
    <property type="entry name" value="RVT_1"/>
    <property type="match status" value="1"/>
</dbReference>
<evidence type="ECO:0000313" key="5">
    <source>
        <dbReference type="Proteomes" id="UP000663870"/>
    </source>
</evidence>
<organism evidence="2 4">
    <name type="scientific">Rotaria sordida</name>
    <dbReference type="NCBI Taxonomy" id="392033"/>
    <lineage>
        <taxon>Eukaryota</taxon>
        <taxon>Metazoa</taxon>
        <taxon>Spiralia</taxon>
        <taxon>Gnathifera</taxon>
        <taxon>Rotifera</taxon>
        <taxon>Eurotatoria</taxon>
        <taxon>Bdelloidea</taxon>
        <taxon>Philodinida</taxon>
        <taxon>Philodinidae</taxon>
        <taxon>Rotaria</taxon>
    </lineage>
</organism>
<dbReference type="PANTHER" id="PTHR21301">
    <property type="entry name" value="REVERSE TRANSCRIPTASE"/>
    <property type="match status" value="1"/>
</dbReference>
<dbReference type="AlphaFoldDB" id="A0A814G1Q2"/>
<dbReference type="PANTHER" id="PTHR21301:SF10">
    <property type="entry name" value="REVERSE TRANSCRIPTASE DOMAIN-CONTAINING PROTEIN"/>
    <property type="match status" value="1"/>
</dbReference>
<proteinExistence type="predicted"/>
<accession>A0A814G1Q2</accession>
<feature type="domain" description="Reverse transcriptase" evidence="1">
    <location>
        <begin position="1"/>
        <end position="165"/>
    </location>
</feature>
<dbReference type="InterPro" id="IPR000477">
    <property type="entry name" value="RT_dom"/>
</dbReference>